<dbReference type="OrthoDB" id="10512594at2759"/>
<evidence type="ECO:0000313" key="1">
    <source>
        <dbReference type="EMBL" id="KAF2815871.1"/>
    </source>
</evidence>
<dbReference type="GeneID" id="54453444"/>
<dbReference type="RefSeq" id="XP_033582835.1">
    <property type="nucleotide sequence ID" value="XM_033712551.1"/>
</dbReference>
<sequence length="186" mass="21501">MIQNPAGLAMAKLLIAATSRRILHGTRATQVKGFNISSISKSQNRKDGQPPRRIPAPSTITWDKWDGEIWDPTSWYDKIKRREEDETRKIGSVEAARMRFNSAPVEKRQFRQCKFAIAQSELAVTQYVNQFRRFVDDLGIILRLLKTSRFCQLRYLAGKARIINRYGFNAHVRQFKISALSSTERK</sequence>
<dbReference type="AlphaFoldDB" id="A0A6A6Z3Z4"/>
<reference evidence="3" key="3">
    <citation type="submission" date="2025-04" db="UniProtKB">
        <authorList>
            <consortium name="RefSeq"/>
        </authorList>
    </citation>
    <scope>IDENTIFICATION</scope>
    <source>
        <strain evidence="3">CBS 304.34</strain>
    </source>
</reference>
<reference evidence="1 3" key="1">
    <citation type="journal article" date="2020" name="Stud. Mycol.">
        <title>101 Dothideomycetes genomes: a test case for predicting lifestyles and emergence of pathogens.</title>
        <authorList>
            <person name="Haridas S."/>
            <person name="Albert R."/>
            <person name="Binder M."/>
            <person name="Bloem J."/>
            <person name="Labutti K."/>
            <person name="Salamov A."/>
            <person name="Andreopoulos B."/>
            <person name="Baker S."/>
            <person name="Barry K."/>
            <person name="Bills G."/>
            <person name="Bluhm B."/>
            <person name="Cannon C."/>
            <person name="Castanera R."/>
            <person name="Culley D."/>
            <person name="Daum C."/>
            <person name="Ezra D."/>
            <person name="Gonzalez J."/>
            <person name="Henrissat B."/>
            <person name="Kuo A."/>
            <person name="Liang C."/>
            <person name="Lipzen A."/>
            <person name="Lutzoni F."/>
            <person name="Magnuson J."/>
            <person name="Mondo S."/>
            <person name="Nolan M."/>
            <person name="Ohm R."/>
            <person name="Pangilinan J."/>
            <person name="Park H.-J."/>
            <person name="Ramirez L."/>
            <person name="Alfaro M."/>
            <person name="Sun H."/>
            <person name="Tritt A."/>
            <person name="Yoshinaga Y."/>
            <person name="Zwiers L.-H."/>
            <person name="Turgeon B."/>
            <person name="Goodwin S."/>
            <person name="Spatafora J."/>
            <person name="Crous P."/>
            <person name="Grigoriev I."/>
        </authorList>
    </citation>
    <scope>NUCLEOTIDE SEQUENCE</scope>
    <source>
        <strain evidence="1 3">CBS 304.34</strain>
    </source>
</reference>
<dbReference type="Proteomes" id="UP000504636">
    <property type="component" value="Unplaced"/>
</dbReference>
<name>A0A6A6Z3Z4_9PEZI</name>
<gene>
    <name evidence="1 3" type="ORF">BDZ99DRAFT_124917</name>
</gene>
<evidence type="ECO:0000313" key="3">
    <source>
        <dbReference type="RefSeq" id="XP_033582835.1"/>
    </source>
</evidence>
<organism evidence="1">
    <name type="scientific">Mytilinidion resinicola</name>
    <dbReference type="NCBI Taxonomy" id="574789"/>
    <lineage>
        <taxon>Eukaryota</taxon>
        <taxon>Fungi</taxon>
        <taxon>Dikarya</taxon>
        <taxon>Ascomycota</taxon>
        <taxon>Pezizomycotina</taxon>
        <taxon>Dothideomycetes</taxon>
        <taxon>Pleosporomycetidae</taxon>
        <taxon>Mytilinidiales</taxon>
        <taxon>Mytilinidiaceae</taxon>
        <taxon>Mytilinidion</taxon>
    </lineage>
</organism>
<accession>A0A6A6Z3Z4</accession>
<keyword evidence="2" id="KW-1185">Reference proteome</keyword>
<dbReference type="EMBL" id="MU003693">
    <property type="protein sequence ID" value="KAF2815871.1"/>
    <property type="molecule type" value="Genomic_DNA"/>
</dbReference>
<protein>
    <submittedName>
        <fullName evidence="1 3">Uncharacterized protein</fullName>
    </submittedName>
</protein>
<proteinExistence type="predicted"/>
<evidence type="ECO:0000313" key="2">
    <source>
        <dbReference type="Proteomes" id="UP000504636"/>
    </source>
</evidence>
<reference evidence="3" key="2">
    <citation type="submission" date="2020-04" db="EMBL/GenBank/DDBJ databases">
        <authorList>
            <consortium name="NCBI Genome Project"/>
        </authorList>
    </citation>
    <scope>NUCLEOTIDE SEQUENCE</scope>
    <source>
        <strain evidence="3">CBS 304.34</strain>
    </source>
</reference>